<dbReference type="GO" id="GO:0004252">
    <property type="term" value="F:serine-type endopeptidase activity"/>
    <property type="evidence" value="ECO:0007669"/>
    <property type="project" value="InterPro"/>
</dbReference>
<dbReference type="SUPFAM" id="SSF54211">
    <property type="entry name" value="Ribosomal protein S5 domain 2-like"/>
    <property type="match status" value="1"/>
</dbReference>
<dbReference type="SUPFAM" id="SSF50156">
    <property type="entry name" value="PDZ domain-like"/>
    <property type="match status" value="1"/>
</dbReference>
<keyword evidence="1" id="KW-0812">Transmembrane</keyword>
<dbReference type="NCBIfam" id="NF041438">
    <property type="entry name" value="SepM_fam_S16"/>
    <property type="match status" value="1"/>
</dbReference>
<dbReference type="InterPro" id="IPR027065">
    <property type="entry name" value="Lon_Prtase"/>
</dbReference>
<dbReference type="EMBL" id="CP014332">
    <property type="protein sequence ID" value="APS42029.1"/>
    <property type="molecule type" value="Genomic_DNA"/>
</dbReference>
<dbReference type="GO" id="GO:0004176">
    <property type="term" value="F:ATP-dependent peptidase activity"/>
    <property type="evidence" value="ECO:0007669"/>
    <property type="project" value="InterPro"/>
</dbReference>
<dbReference type="OrthoDB" id="2356897at2"/>
<evidence type="ECO:0000313" key="4">
    <source>
        <dbReference type="EMBL" id="APS42029.1"/>
    </source>
</evidence>
<dbReference type="RefSeq" id="WP_075269813.1">
    <property type="nucleotide sequence ID" value="NZ_CP014332.1"/>
</dbReference>
<dbReference type="GO" id="GO:0006508">
    <property type="term" value="P:proteolysis"/>
    <property type="evidence" value="ECO:0007669"/>
    <property type="project" value="UniProtKB-KW"/>
</dbReference>
<dbReference type="InterPro" id="IPR008269">
    <property type="entry name" value="Lon_proteolytic"/>
</dbReference>
<evidence type="ECO:0000313" key="5">
    <source>
        <dbReference type="Proteomes" id="UP000185473"/>
    </source>
</evidence>
<dbReference type="GO" id="GO:0030163">
    <property type="term" value="P:protein catabolic process"/>
    <property type="evidence" value="ECO:0007669"/>
    <property type="project" value="InterPro"/>
</dbReference>
<dbReference type="GO" id="GO:0005524">
    <property type="term" value="F:ATP binding"/>
    <property type="evidence" value="ECO:0007669"/>
    <property type="project" value="InterPro"/>
</dbReference>
<dbReference type="InterPro" id="IPR014721">
    <property type="entry name" value="Ribsml_uS5_D2-typ_fold_subgr"/>
</dbReference>
<evidence type="ECO:0000256" key="1">
    <source>
        <dbReference type="SAM" id="Phobius"/>
    </source>
</evidence>
<keyword evidence="5" id="KW-1185">Reference proteome</keyword>
<protein>
    <submittedName>
        <fullName evidence="4">Lon-like protease with PDZ domain</fullName>
    </submittedName>
</protein>
<dbReference type="AlphaFoldDB" id="A0A1L6RBU5"/>
<sequence length="352" mass="37825">MGTKKVNKKYKRLKIVGIISLVLVLIGLVIPLPLYAESPGEADDLKSYIKIDGKKPKADGKYMITAVYLSKVNGLGAIIAALNPTTTLMTSREANGGSSASDSQAINKIYMDSAVNEAKAVAYKEAKVPYKRTFNGIYVMSVQENSNFKNKLRVGDTVTAVDDKQFSSAKGFQKYIRSNKVGTSMTITYKQNDKPKTATGKSVALTGTKKLPGIGIALTDSVDVSSPRQISANMGEISGPSGGLMFALQMYDGLASENLANGRKIAGTGTIDKNGRVGEIGGIDKKVIVAHDAGAKVFFAPYIKPTKQNLKYEPDGKTNYQEAVKAAKKYAPNMKVVPVKTFSDALTYLRTH</sequence>
<dbReference type="Pfam" id="PF05362">
    <property type="entry name" value="Lon_C"/>
    <property type="match status" value="1"/>
</dbReference>
<dbReference type="STRING" id="1631871.FOL01_1170"/>
<feature type="domain" description="PDZ" evidence="3">
    <location>
        <begin position="135"/>
        <end position="199"/>
    </location>
</feature>
<keyword evidence="1" id="KW-0472">Membrane</keyword>
<dbReference type="Proteomes" id="UP000185473">
    <property type="component" value="Chromosome"/>
</dbReference>
<evidence type="ECO:0000259" key="2">
    <source>
        <dbReference type="Pfam" id="PF05362"/>
    </source>
</evidence>
<proteinExistence type="predicted"/>
<evidence type="ECO:0000259" key="3">
    <source>
        <dbReference type="Pfam" id="PF13180"/>
    </source>
</evidence>
<dbReference type="InterPro" id="IPR020568">
    <property type="entry name" value="Ribosomal_Su5_D2-typ_SF"/>
</dbReference>
<name>A0A1L6RBU5_9LACO</name>
<dbReference type="Pfam" id="PF13180">
    <property type="entry name" value="PDZ_2"/>
    <property type="match status" value="1"/>
</dbReference>
<dbReference type="KEGG" id="wjo:FOL01_1170"/>
<gene>
    <name evidence="4" type="ORF">FOL01_1170</name>
</gene>
<feature type="transmembrane region" description="Helical" evidence="1">
    <location>
        <begin position="62"/>
        <end position="82"/>
    </location>
</feature>
<dbReference type="PANTHER" id="PTHR10046">
    <property type="entry name" value="ATP DEPENDENT LON PROTEASE FAMILY MEMBER"/>
    <property type="match status" value="1"/>
</dbReference>
<dbReference type="Gene3D" id="2.30.42.10">
    <property type="match status" value="1"/>
</dbReference>
<dbReference type="InterPro" id="IPR036034">
    <property type="entry name" value="PDZ_sf"/>
</dbReference>
<keyword evidence="4" id="KW-0645">Protease</keyword>
<organism evidence="4 5">
    <name type="scientific">Weissella jogaejeotgali</name>
    <dbReference type="NCBI Taxonomy" id="1631871"/>
    <lineage>
        <taxon>Bacteria</taxon>
        <taxon>Bacillati</taxon>
        <taxon>Bacillota</taxon>
        <taxon>Bacilli</taxon>
        <taxon>Lactobacillales</taxon>
        <taxon>Lactobacillaceae</taxon>
        <taxon>Weissella</taxon>
    </lineage>
</organism>
<reference evidence="4 5" key="1">
    <citation type="submission" date="2016-02" db="EMBL/GenBank/DDBJ databases">
        <title>Complete Genome Sequence of Weissella jogaejeotgali FOL01.</title>
        <authorList>
            <person name="Lee J.-H."/>
            <person name="Ku H.-J."/>
        </authorList>
    </citation>
    <scope>NUCLEOTIDE SEQUENCE [LARGE SCALE GENOMIC DNA]</scope>
    <source>
        <strain evidence="4 5">FOL01</strain>
    </source>
</reference>
<keyword evidence="1" id="KW-1133">Transmembrane helix</keyword>
<dbReference type="InterPro" id="IPR001478">
    <property type="entry name" value="PDZ"/>
</dbReference>
<feature type="domain" description="Lon proteolytic" evidence="2">
    <location>
        <begin position="238"/>
        <end position="301"/>
    </location>
</feature>
<accession>A0A1L6RBU5</accession>
<feature type="transmembrane region" description="Helical" evidence="1">
    <location>
        <begin position="12"/>
        <end position="36"/>
    </location>
</feature>
<dbReference type="Gene3D" id="3.30.230.10">
    <property type="match status" value="1"/>
</dbReference>
<keyword evidence="4" id="KW-0378">Hydrolase</keyword>